<keyword evidence="4" id="KW-1185">Reference proteome</keyword>
<dbReference type="AlphaFoldDB" id="A0AA38XE28"/>
<evidence type="ECO:0000313" key="3">
    <source>
        <dbReference type="EMBL" id="KAJ9611771.1"/>
    </source>
</evidence>
<evidence type="ECO:0000313" key="4">
    <source>
        <dbReference type="Proteomes" id="UP001172673"/>
    </source>
</evidence>
<evidence type="ECO:0000256" key="1">
    <source>
        <dbReference type="SAM" id="MobiDB-lite"/>
    </source>
</evidence>
<dbReference type="EMBL" id="JAPDRK010000006">
    <property type="protein sequence ID" value="KAJ9611771.1"/>
    <property type="molecule type" value="Genomic_DNA"/>
</dbReference>
<comment type="caution">
    <text evidence="3">The sequence shown here is derived from an EMBL/GenBank/DDBJ whole genome shotgun (WGS) entry which is preliminary data.</text>
</comment>
<dbReference type="CDD" id="cd18186">
    <property type="entry name" value="BTB_POZ_ZBTB_KLHL-like"/>
    <property type="match status" value="1"/>
</dbReference>
<feature type="region of interest" description="Disordered" evidence="1">
    <location>
        <begin position="1"/>
        <end position="28"/>
    </location>
</feature>
<feature type="domain" description="BTB" evidence="2">
    <location>
        <begin position="46"/>
        <end position="115"/>
    </location>
</feature>
<evidence type="ECO:0000259" key="2">
    <source>
        <dbReference type="PROSITE" id="PS50097"/>
    </source>
</evidence>
<name>A0AA38XE28_9EURO</name>
<organism evidence="3 4">
    <name type="scientific">Cladophialophora chaetospira</name>
    <dbReference type="NCBI Taxonomy" id="386627"/>
    <lineage>
        <taxon>Eukaryota</taxon>
        <taxon>Fungi</taxon>
        <taxon>Dikarya</taxon>
        <taxon>Ascomycota</taxon>
        <taxon>Pezizomycotina</taxon>
        <taxon>Eurotiomycetes</taxon>
        <taxon>Chaetothyriomycetidae</taxon>
        <taxon>Chaetothyriales</taxon>
        <taxon>Herpotrichiellaceae</taxon>
        <taxon>Cladophialophora</taxon>
    </lineage>
</organism>
<proteinExistence type="predicted"/>
<dbReference type="SMART" id="SM00225">
    <property type="entry name" value="BTB"/>
    <property type="match status" value="1"/>
</dbReference>
<accession>A0AA38XE28</accession>
<dbReference type="Pfam" id="PF00651">
    <property type="entry name" value="BTB"/>
    <property type="match status" value="1"/>
</dbReference>
<feature type="compositionally biased region" description="Basic and acidic residues" evidence="1">
    <location>
        <begin position="19"/>
        <end position="28"/>
    </location>
</feature>
<dbReference type="InterPro" id="IPR011333">
    <property type="entry name" value="SKP1/BTB/POZ_sf"/>
</dbReference>
<reference evidence="3" key="1">
    <citation type="submission" date="2022-10" db="EMBL/GenBank/DDBJ databases">
        <title>Culturing micro-colonial fungi from biological soil crusts in the Mojave desert and describing Neophaeococcomyces mojavensis, and introducing the new genera and species Taxawa tesnikishii.</title>
        <authorList>
            <person name="Kurbessoian T."/>
            <person name="Stajich J.E."/>
        </authorList>
    </citation>
    <scope>NUCLEOTIDE SEQUENCE</scope>
    <source>
        <strain evidence="3">TK_41</strain>
    </source>
</reference>
<dbReference type="PROSITE" id="PS50097">
    <property type="entry name" value="BTB"/>
    <property type="match status" value="1"/>
</dbReference>
<sequence length="252" mass="28285">MDSPRFPEPLQVATATSARHKDPPSRDDKAIREAGDTIGLQILTSPVVTLRVGPNNVTLTAHKAVLTTTAHFAKCLEEGRFEEGDNKIITLPEDDPAYMAAVIRFLYCGYIFVPKSRASETYLTYLIKLYAIADKYCIEKMCEYAVTLVEGKHQPLLIWDHVEQLKSMGLRGSSLWKSFTIRIQHRLRGGADVGIDLEKLWRDGLRADDETSIELVGRLIGRVTSEEKEASEKQRQESTMYGLFDFGSDTTA</sequence>
<gene>
    <name evidence="3" type="ORF">H2200_004955</name>
</gene>
<dbReference type="PANTHER" id="PTHR47843">
    <property type="entry name" value="BTB DOMAIN-CONTAINING PROTEIN-RELATED"/>
    <property type="match status" value="1"/>
</dbReference>
<dbReference type="InterPro" id="IPR000210">
    <property type="entry name" value="BTB/POZ_dom"/>
</dbReference>
<dbReference type="Proteomes" id="UP001172673">
    <property type="component" value="Unassembled WGS sequence"/>
</dbReference>
<protein>
    <recommendedName>
        <fullName evidence="2">BTB domain-containing protein</fullName>
    </recommendedName>
</protein>
<dbReference type="Gene3D" id="3.30.710.10">
    <property type="entry name" value="Potassium Channel Kv1.1, Chain A"/>
    <property type="match status" value="1"/>
</dbReference>
<dbReference type="PANTHER" id="PTHR47843:SF2">
    <property type="entry name" value="BTB DOMAIN-CONTAINING PROTEIN"/>
    <property type="match status" value="1"/>
</dbReference>
<dbReference type="SUPFAM" id="SSF54695">
    <property type="entry name" value="POZ domain"/>
    <property type="match status" value="1"/>
</dbReference>